<sequence length="184" mass="20176">MLYFPNGRVRSTPDSSFPEHSSISLPIRVVAMLTRNAAIKNGGGITVVYGIRRGWIVGYIYSLVFIETEATAMMFMGSEISSSSIEVMPNGIGSELEGRPEILRMDQNPQQPALPLNPHALPAIPHAEQAEISHPAPAAGQLPIEGLLESQWVTDRENKVADLICELRKEDGLRLPAAHRLQEI</sequence>
<reference evidence="2" key="1">
    <citation type="submission" date="2020-03" db="EMBL/GenBank/DDBJ databases">
        <title>A high-quality chromosome-level genome assembly of a woody plant with both climbing and erect habits, Rhamnella rubrinervis.</title>
        <authorList>
            <person name="Lu Z."/>
            <person name="Yang Y."/>
            <person name="Zhu X."/>
            <person name="Sun Y."/>
        </authorList>
    </citation>
    <scope>NUCLEOTIDE SEQUENCE</scope>
    <source>
        <strain evidence="2">BYM</strain>
        <tissue evidence="2">Leaf</tissue>
    </source>
</reference>
<protein>
    <submittedName>
        <fullName evidence="2">Uncharacterized protein</fullName>
    </submittedName>
</protein>
<name>A0A8K0HHH5_9ROSA</name>
<evidence type="ECO:0000256" key="1">
    <source>
        <dbReference type="SAM" id="MobiDB-lite"/>
    </source>
</evidence>
<accession>A0A8K0HHH5</accession>
<dbReference type="EMBL" id="VOIH02000003">
    <property type="protein sequence ID" value="KAF3452178.1"/>
    <property type="molecule type" value="Genomic_DNA"/>
</dbReference>
<keyword evidence="3" id="KW-1185">Reference proteome</keyword>
<evidence type="ECO:0000313" key="3">
    <source>
        <dbReference type="Proteomes" id="UP000796880"/>
    </source>
</evidence>
<dbReference type="AlphaFoldDB" id="A0A8K0HHH5"/>
<gene>
    <name evidence="2" type="ORF">FNV43_RR08276</name>
</gene>
<dbReference type="Proteomes" id="UP000796880">
    <property type="component" value="Unassembled WGS sequence"/>
</dbReference>
<organism evidence="2 3">
    <name type="scientific">Rhamnella rubrinervis</name>
    <dbReference type="NCBI Taxonomy" id="2594499"/>
    <lineage>
        <taxon>Eukaryota</taxon>
        <taxon>Viridiplantae</taxon>
        <taxon>Streptophyta</taxon>
        <taxon>Embryophyta</taxon>
        <taxon>Tracheophyta</taxon>
        <taxon>Spermatophyta</taxon>
        <taxon>Magnoliopsida</taxon>
        <taxon>eudicotyledons</taxon>
        <taxon>Gunneridae</taxon>
        <taxon>Pentapetalae</taxon>
        <taxon>rosids</taxon>
        <taxon>fabids</taxon>
        <taxon>Rosales</taxon>
        <taxon>Rhamnaceae</taxon>
        <taxon>rhamnoid group</taxon>
        <taxon>Rhamneae</taxon>
        <taxon>Rhamnella</taxon>
    </lineage>
</organism>
<feature type="region of interest" description="Disordered" evidence="1">
    <location>
        <begin position="1"/>
        <end position="20"/>
    </location>
</feature>
<proteinExistence type="predicted"/>
<evidence type="ECO:0000313" key="2">
    <source>
        <dbReference type="EMBL" id="KAF3452178.1"/>
    </source>
</evidence>
<dbReference type="OrthoDB" id="1803495at2759"/>
<comment type="caution">
    <text evidence="2">The sequence shown here is derived from an EMBL/GenBank/DDBJ whole genome shotgun (WGS) entry which is preliminary data.</text>
</comment>